<evidence type="ECO:0000256" key="1">
    <source>
        <dbReference type="SAM" id="MobiDB-lite"/>
    </source>
</evidence>
<dbReference type="PANTHER" id="PTHR34473">
    <property type="entry name" value="UPF0699 TRANSMEMBRANE PROTEIN YDBS"/>
    <property type="match status" value="1"/>
</dbReference>
<accession>A0A516PTR0</accession>
<keyword evidence="2" id="KW-1133">Transmembrane helix</keyword>
<dbReference type="InterPro" id="IPR005182">
    <property type="entry name" value="YdbS-like_PH"/>
</dbReference>
<feature type="domain" description="YdbS-like PH" evidence="4">
    <location>
        <begin position="102"/>
        <end position="180"/>
    </location>
</feature>
<keyword evidence="6" id="KW-1185">Reference proteome</keyword>
<dbReference type="Pfam" id="PF01636">
    <property type="entry name" value="APH"/>
    <property type="match status" value="1"/>
</dbReference>
<dbReference type="Gene3D" id="3.90.1200.10">
    <property type="match status" value="1"/>
</dbReference>
<dbReference type="InterPro" id="IPR011009">
    <property type="entry name" value="Kinase-like_dom_sf"/>
</dbReference>
<keyword evidence="2" id="KW-0472">Membrane</keyword>
<feature type="transmembrane region" description="Helical" evidence="2">
    <location>
        <begin position="41"/>
        <end position="59"/>
    </location>
</feature>
<organism evidence="5 6">
    <name type="scientific">Microlunatus elymi</name>
    <dbReference type="NCBI Taxonomy" id="2596828"/>
    <lineage>
        <taxon>Bacteria</taxon>
        <taxon>Bacillati</taxon>
        <taxon>Actinomycetota</taxon>
        <taxon>Actinomycetes</taxon>
        <taxon>Propionibacteriales</taxon>
        <taxon>Propionibacteriaceae</taxon>
        <taxon>Microlunatus</taxon>
    </lineage>
</organism>
<feature type="domain" description="YdbS-like PH" evidence="4">
    <location>
        <begin position="395"/>
        <end position="463"/>
    </location>
</feature>
<name>A0A516PTR0_9ACTN</name>
<feature type="domain" description="YdbS-like PH" evidence="4">
    <location>
        <begin position="279"/>
        <end position="360"/>
    </location>
</feature>
<evidence type="ECO:0000259" key="3">
    <source>
        <dbReference type="Pfam" id="PF01636"/>
    </source>
</evidence>
<evidence type="ECO:0000313" key="6">
    <source>
        <dbReference type="Proteomes" id="UP000319263"/>
    </source>
</evidence>
<dbReference type="KEGG" id="mik:FOE78_00350"/>
<dbReference type="Pfam" id="PF03703">
    <property type="entry name" value="bPH_2"/>
    <property type="match status" value="3"/>
</dbReference>
<reference evidence="5 6" key="1">
    <citation type="submission" date="2019-07" db="EMBL/GenBank/DDBJ databases">
        <title>Microlunatus dokdonensis sp. nov. isolated from the rhizospheric soil of the wild plant Elymus tsukushiensis.</title>
        <authorList>
            <person name="Ghim S.-Y."/>
            <person name="Hwang Y.-J."/>
            <person name="Son J.-S."/>
            <person name="Shin J.-H."/>
        </authorList>
    </citation>
    <scope>NUCLEOTIDE SEQUENCE [LARGE SCALE GENOMIC DNA]</scope>
    <source>
        <strain evidence="5 6">KUDC0627</strain>
    </source>
</reference>
<dbReference type="Proteomes" id="UP000319263">
    <property type="component" value="Chromosome"/>
</dbReference>
<dbReference type="EMBL" id="CP041692">
    <property type="protein sequence ID" value="QDP94568.1"/>
    <property type="molecule type" value="Genomic_DNA"/>
</dbReference>
<gene>
    <name evidence="5" type="ORF">FOE78_00350</name>
</gene>
<dbReference type="RefSeq" id="WP_143984557.1">
    <property type="nucleotide sequence ID" value="NZ_CP041692.1"/>
</dbReference>
<feature type="transmembrane region" description="Helical" evidence="2">
    <location>
        <begin position="220"/>
        <end position="244"/>
    </location>
</feature>
<dbReference type="AlphaFoldDB" id="A0A516PTR0"/>
<proteinExistence type="predicted"/>
<sequence length="789" mass="86766">MSEQPGTTPTSREADVTPTSREADTTPTPPPPKETERPHPLTPLIRGWAVLVVIIFLAGREAVPDEHGKSNLQQVLSLGIGWLLLGVLVIVLFAGAAGFVSWYFTRYVIDDEELRVETGALAKRSRRIAFQRIQSVDIIQPLAARIFGLVELRIEAGAGDSRTVLRYLTRSQATQLRDYLLARAHGDQVTLAGSAALPQASAFTDLSAAERTLVTLSPGLLIMGLVLSTEFAVSVGILVVMVIISTVAGAPLVGLFGLLPLALTVVGLVSRRVTAQFNYTLAESGRGLRITRGLTNLSSQSLPLNRIQGVRITEPLLWRRFGWARVDVDVLGYGSHDHEDNSTDVSSILLPIARLDQVRTALSRVLPGAELDGIDLRPSPKRARAIRWFDGWTLRYGWNAAVITARRGFLDRVTDVVPHAKTQSVQISRGPLQRRLRLASVHVHTPKGPVDLIARHLDPAVARELAMTQLDRARTARRTSLTGTGEAADEPVLERFGIPGVTPLGSGGESVVYPLGDDHVLRIYRSGHESAQRMIEQLRPAYRSFAGVDLGFRTPEIIESGEIGGRTYTVDRRIAGTSLSAWLPTATGDVRRQVLDQYLQAAASMSQLPLPSRQFARLFGHDPRIFDSLGDLLEDQLRTAEQRVRDNLDRDLPAGSVQRVIAEVRQRVCEPALVHGDFYPGNVMVGATRRPDPGGDAVQTVITGVADFSPHTLAADPVMDLAGAITLMGMEQYPDVLDDQRFLHELAINRYGPYVLDLEHWLDVYRRYYAIYYADDPMVYPYSIEHLQG</sequence>
<dbReference type="SUPFAM" id="SSF56112">
    <property type="entry name" value="Protein kinase-like (PK-like)"/>
    <property type="match status" value="1"/>
</dbReference>
<dbReference type="OrthoDB" id="3190163at2"/>
<dbReference type="PANTHER" id="PTHR34473:SF2">
    <property type="entry name" value="UPF0699 TRANSMEMBRANE PROTEIN YDBT"/>
    <property type="match status" value="1"/>
</dbReference>
<protein>
    <submittedName>
        <fullName evidence="5">PH domain-containing protein</fullName>
    </submittedName>
</protein>
<feature type="region of interest" description="Disordered" evidence="1">
    <location>
        <begin position="1"/>
        <end position="40"/>
    </location>
</feature>
<dbReference type="InterPro" id="IPR002575">
    <property type="entry name" value="Aminoglycoside_PTrfase"/>
</dbReference>
<feature type="transmembrane region" description="Helical" evidence="2">
    <location>
        <begin position="79"/>
        <end position="105"/>
    </location>
</feature>
<evidence type="ECO:0000313" key="5">
    <source>
        <dbReference type="EMBL" id="QDP94568.1"/>
    </source>
</evidence>
<evidence type="ECO:0000256" key="2">
    <source>
        <dbReference type="SAM" id="Phobius"/>
    </source>
</evidence>
<feature type="transmembrane region" description="Helical" evidence="2">
    <location>
        <begin position="250"/>
        <end position="269"/>
    </location>
</feature>
<feature type="compositionally biased region" description="Polar residues" evidence="1">
    <location>
        <begin position="1"/>
        <end position="11"/>
    </location>
</feature>
<keyword evidence="2" id="KW-0812">Transmembrane</keyword>
<feature type="domain" description="Aminoglycoside phosphotransferase" evidence="3">
    <location>
        <begin position="501"/>
        <end position="737"/>
    </location>
</feature>
<evidence type="ECO:0000259" key="4">
    <source>
        <dbReference type="Pfam" id="PF03703"/>
    </source>
</evidence>